<feature type="signal peptide" evidence="2">
    <location>
        <begin position="1"/>
        <end position="25"/>
    </location>
</feature>
<dbReference type="EMBL" id="BJVC01000004">
    <property type="protein sequence ID" value="GEL02870.1"/>
    <property type="molecule type" value="Genomic_DNA"/>
</dbReference>
<dbReference type="PANTHER" id="PTHR37953">
    <property type="entry name" value="UPF0127 PROTEIN MJ1496"/>
    <property type="match status" value="1"/>
</dbReference>
<protein>
    <recommendedName>
        <fullName evidence="5">DUF192 domain-containing protein</fullName>
    </recommendedName>
</protein>
<sequence>MKTHLRTILLTTGIASLLCAAPAGADTPPEPSKAAPAASTSARAMEKTSLTITDRQGHDHRFTVEIARTPKDRAAGLTHRETVPEGTGMLFLFNPPEAAEMWMRDTPVSLDMLFIGPDGRIQAIAEKTVPYSEARTGGQGRSSAVLELAGGSTEKAGIVVGDKVTSDALAPARHVQ</sequence>
<gene>
    <name evidence="3" type="ORF">SSA02_20330</name>
</gene>
<dbReference type="InterPro" id="IPR003795">
    <property type="entry name" value="DUF192"/>
</dbReference>
<proteinExistence type="predicted"/>
<evidence type="ECO:0008006" key="5">
    <source>
        <dbReference type="Google" id="ProtNLM"/>
    </source>
</evidence>
<evidence type="ECO:0000256" key="2">
    <source>
        <dbReference type="SAM" id="SignalP"/>
    </source>
</evidence>
<dbReference type="PANTHER" id="PTHR37953:SF1">
    <property type="entry name" value="UPF0127 PROTEIN MJ1496"/>
    <property type="match status" value="1"/>
</dbReference>
<dbReference type="Proteomes" id="UP000321405">
    <property type="component" value="Unassembled WGS sequence"/>
</dbReference>
<keyword evidence="2" id="KW-0732">Signal</keyword>
<comment type="caution">
    <text evidence="3">The sequence shown here is derived from an EMBL/GenBank/DDBJ whole genome shotgun (WGS) entry which is preliminary data.</text>
</comment>
<name>A0A511BRD4_9PROT</name>
<feature type="region of interest" description="Disordered" evidence="1">
    <location>
        <begin position="23"/>
        <end position="46"/>
    </location>
</feature>
<dbReference type="InterPro" id="IPR038695">
    <property type="entry name" value="Saro_0823-like_sf"/>
</dbReference>
<accession>A0A511BRD4</accession>
<feature type="chain" id="PRO_5021837235" description="DUF192 domain-containing protein" evidence="2">
    <location>
        <begin position="26"/>
        <end position="176"/>
    </location>
</feature>
<dbReference type="RefSeq" id="WP_147093915.1">
    <property type="nucleotide sequence ID" value="NZ_BJVC01000004.1"/>
</dbReference>
<dbReference type="Pfam" id="PF02643">
    <property type="entry name" value="DUF192"/>
    <property type="match status" value="1"/>
</dbReference>
<reference evidence="3 4" key="1">
    <citation type="submission" date="2019-07" db="EMBL/GenBank/DDBJ databases">
        <title>Whole genome shotgun sequence of Swaminathania salitolerans NBRC 104436.</title>
        <authorList>
            <person name="Hosoyama A."/>
            <person name="Uohara A."/>
            <person name="Ohji S."/>
            <person name="Ichikawa N."/>
        </authorList>
    </citation>
    <scope>NUCLEOTIDE SEQUENCE [LARGE SCALE GENOMIC DNA]</scope>
    <source>
        <strain evidence="3 4">NBRC 104436</strain>
    </source>
</reference>
<dbReference type="OrthoDB" id="9808290at2"/>
<evidence type="ECO:0000313" key="3">
    <source>
        <dbReference type="EMBL" id="GEL02870.1"/>
    </source>
</evidence>
<evidence type="ECO:0000313" key="4">
    <source>
        <dbReference type="Proteomes" id="UP000321405"/>
    </source>
</evidence>
<dbReference type="AlphaFoldDB" id="A0A511BRD4"/>
<organism evidence="3 4">
    <name type="scientific">Swaminathania salitolerans</name>
    <dbReference type="NCBI Taxonomy" id="182838"/>
    <lineage>
        <taxon>Bacteria</taxon>
        <taxon>Pseudomonadati</taxon>
        <taxon>Pseudomonadota</taxon>
        <taxon>Alphaproteobacteria</taxon>
        <taxon>Acetobacterales</taxon>
        <taxon>Acetobacteraceae</taxon>
        <taxon>Swaminathania</taxon>
    </lineage>
</organism>
<feature type="compositionally biased region" description="Low complexity" evidence="1">
    <location>
        <begin position="32"/>
        <end position="43"/>
    </location>
</feature>
<keyword evidence="4" id="KW-1185">Reference proteome</keyword>
<evidence type="ECO:0000256" key="1">
    <source>
        <dbReference type="SAM" id="MobiDB-lite"/>
    </source>
</evidence>
<dbReference type="Gene3D" id="2.60.120.1140">
    <property type="entry name" value="Protein of unknown function DUF192"/>
    <property type="match status" value="1"/>
</dbReference>